<evidence type="ECO:0000313" key="3">
    <source>
        <dbReference type="Proteomes" id="UP000799438"/>
    </source>
</evidence>
<evidence type="ECO:0000313" key="2">
    <source>
        <dbReference type="EMBL" id="KAF2143456.1"/>
    </source>
</evidence>
<keyword evidence="3" id="KW-1185">Reference proteome</keyword>
<feature type="compositionally biased region" description="Low complexity" evidence="1">
    <location>
        <begin position="122"/>
        <end position="133"/>
    </location>
</feature>
<dbReference type="Proteomes" id="UP000799438">
    <property type="component" value="Unassembled WGS sequence"/>
</dbReference>
<protein>
    <submittedName>
        <fullName evidence="2">Uncharacterized protein</fullName>
    </submittedName>
</protein>
<dbReference type="EMBL" id="ML995482">
    <property type="protein sequence ID" value="KAF2143456.1"/>
    <property type="molecule type" value="Genomic_DNA"/>
</dbReference>
<dbReference type="RefSeq" id="XP_033399168.1">
    <property type="nucleotide sequence ID" value="XM_033535795.1"/>
</dbReference>
<accession>A0A6A6BHI4</accession>
<feature type="compositionally biased region" description="Basic and acidic residues" evidence="1">
    <location>
        <begin position="134"/>
        <end position="148"/>
    </location>
</feature>
<feature type="compositionally biased region" description="Low complexity" evidence="1">
    <location>
        <begin position="93"/>
        <end position="104"/>
    </location>
</feature>
<evidence type="ECO:0000256" key="1">
    <source>
        <dbReference type="SAM" id="MobiDB-lite"/>
    </source>
</evidence>
<reference evidence="2" key="1">
    <citation type="journal article" date="2020" name="Stud. Mycol.">
        <title>101 Dothideomycetes genomes: a test case for predicting lifestyles and emergence of pathogens.</title>
        <authorList>
            <person name="Haridas S."/>
            <person name="Albert R."/>
            <person name="Binder M."/>
            <person name="Bloem J."/>
            <person name="Labutti K."/>
            <person name="Salamov A."/>
            <person name="Andreopoulos B."/>
            <person name="Baker S."/>
            <person name="Barry K."/>
            <person name="Bills G."/>
            <person name="Bluhm B."/>
            <person name="Cannon C."/>
            <person name="Castanera R."/>
            <person name="Culley D."/>
            <person name="Daum C."/>
            <person name="Ezra D."/>
            <person name="Gonzalez J."/>
            <person name="Henrissat B."/>
            <person name="Kuo A."/>
            <person name="Liang C."/>
            <person name="Lipzen A."/>
            <person name="Lutzoni F."/>
            <person name="Magnuson J."/>
            <person name="Mondo S."/>
            <person name="Nolan M."/>
            <person name="Ohm R."/>
            <person name="Pangilinan J."/>
            <person name="Park H.-J."/>
            <person name="Ramirez L."/>
            <person name="Alfaro M."/>
            <person name="Sun H."/>
            <person name="Tritt A."/>
            <person name="Yoshinaga Y."/>
            <person name="Zwiers L.-H."/>
            <person name="Turgeon B."/>
            <person name="Goodwin S."/>
            <person name="Spatafora J."/>
            <person name="Crous P."/>
            <person name="Grigoriev I."/>
        </authorList>
    </citation>
    <scope>NUCLEOTIDE SEQUENCE</scope>
    <source>
        <strain evidence="2">CBS 121167</strain>
    </source>
</reference>
<feature type="compositionally biased region" description="Polar residues" evidence="1">
    <location>
        <begin position="42"/>
        <end position="55"/>
    </location>
</feature>
<sequence>MAVWHLMEHLDDRPSNVMVPAHSSIRGFSFANDPYKEFELQSRQARGSFTASVAASTIPIPRNKTTPPPQSSGPRPVARGPAATRRRKRQDTPHQQYPSHPQSPLYTALDHPRSFAACYNAPSRPTTPYTRTPSPERKSCMPRNHVTE</sequence>
<name>A0A6A6BHI4_9PEZI</name>
<feature type="region of interest" description="Disordered" evidence="1">
    <location>
        <begin position="42"/>
        <end position="148"/>
    </location>
</feature>
<organism evidence="2 3">
    <name type="scientific">Aplosporella prunicola CBS 121167</name>
    <dbReference type="NCBI Taxonomy" id="1176127"/>
    <lineage>
        <taxon>Eukaryota</taxon>
        <taxon>Fungi</taxon>
        <taxon>Dikarya</taxon>
        <taxon>Ascomycota</taxon>
        <taxon>Pezizomycotina</taxon>
        <taxon>Dothideomycetes</taxon>
        <taxon>Dothideomycetes incertae sedis</taxon>
        <taxon>Botryosphaeriales</taxon>
        <taxon>Aplosporellaceae</taxon>
        <taxon>Aplosporella</taxon>
    </lineage>
</organism>
<dbReference type="AlphaFoldDB" id="A0A6A6BHI4"/>
<proteinExistence type="predicted"/>
<dbReference type="GeneID" id="54293291"/>
<gene>
    <name evidence="2" type="ORF">K452DRAFT_171378</name>
</gene>